<name>A0ABT4ZJW3_9RHOB</name>
<feature type="compositionally biased region" description="Basic and acidic residues" evidence="1">
    <location>
        <begin position="1"/>
        <end position="13"/>
    </location>
</feature>
<accession>A0ABT4ZJW3</accession>
<evidence type="ECO:0000313" key="3">
    <source>
        <dbReference type="Proteomes" id="UP001165641"/>
    </source>
</evidence>
<dbReference type="RefSeq" id="WP_271890725.1">
    <property type="nucleotide sequence ID" value="NZ_JAQBIE010000046.1"/>
</dbReference>
<evidence type="ECO:0000256" key="1">
    <source>
        <dbReference type="SAM" id="MobiDB-lite"/>
    </source>
</evidence>
<dbReference type="Proteomes" id="UP001165641">
    <property type="component" value="Unassembled WGS sequence"/>
</dbReference>
<comment type="caution">
    <text evidence="2">The sequence shown here is derived from an EMBL/GenBank/DDBJ whole genome shotgun (WGS) entry which is preliminary data.</text>
</comment>
<proteinExistence type="predicted"/>
<evidence type="ECO:0000313" key="2">
    <source>
        <dbReference type="EMBL" id="MDB6179631.1"/>
    </source>
</evidence>
<organism evidence="2 3">
    <name type="scientific">Paracoccus onchidii</name>
    <dbReference type="NCBI Taxonomy" id="3017813"/>
    <lineage>
        <taxon>Bacteria</taxon>
        <taxon>Pseudomonadati</taxon>
        <taxon>Pseudomonadota</taxon>
        <taxon>Alphaproteobacteria</taxon>
        <taxon>Rhodobacterales</taxon>
        <taxon>Paracoccaceae</taxon>
        <taxon>Paracoccus</taxon>
    </lineage>
</organism>
<gene>
    <name evidence="2" type="ORF">PAF17_19390</name>
</gene>
<evidence type="ECO:0008006" key="4">
    <source>
        <dbReference type="Google" id="ProtNLM"/>
    </source>
</evidence>
<protein>
    <recommendedName>
        <fullName evidence="4">Protein NO VEIN C-terminal domain-containing protein</fullName>
    </recommendedName>
</protein>
<sequence>MFTGDDKYDDGGHEVGSFAQNKREAHMTHDEEIALVRDNPGLLSQMFEHVPGKRGEFLVIQKLRSLGVRSVWHDPFAKESDVLAHLPDGPVSIEVKATSNRCSSWPVRREPDTTISRFWVLISGARTESPEFWVLTVDEAQEAWQLTVKGQRQRGRVEGDIFKSVLQRLEIRPGAWGKITG</sequence>
<feature type="region of interest" description="Disordered" evidence="1">
    <location>
        <begin position="1"/>
        <end position="24"/>
    </location>
</feature>
<reference evidence="2" key="1">
    <citation type="submission" date="2022-12" db="EMBL/GenBank/DDBJ databases">
        <title>Paracoccus onchidii sp. nov., isolated from a marine invertebrate from the South China Sea.</title>
        <authorList>
            <person name="Xu S."/>
            <person name="Liu Z."/>
            <person name="Xu Y."/>
        </authorList>
    </citation>
    <scope>NUCLEOTIDE SEQUENCE</scope>
    <source>
        <strain evidence="2">Z330</strain>
    </source>
</reference>
<keyword evidence="3" id="KW-1185">Reference proteome</keyword>
<dbReference type="EMBL" id="JAQBIE010000046">
    <property type="protein sequence ID" value="MDB6179631.1"/>
    <property type="molecule type" value="Genomic_DNA"/>
</dbReference>